<evidence type="ECO:0000256" key="1">
    <source>
        <dbReference type="SAM" id="MobiDB-lite"/>
    </source>
</evidence>
<gene>
    <name evidence="3" type="primary">Aste57867_23410</name>
    <name evidence="2" type="ORF">As57867_023339</name>
    <name evidence="3" type="ORF">ASTE57867_23410</name>
</gene>
<accession>A0A485LNN3</accession>
<dbReference type="EMBL" id="CAADRA010007295">
    <property type="protein sequence ID" value="VFU00056.1"/>
    <property type="molecule type" value="Genomic_DNA"/>
</dbReference>
<protein>
    <submittedName>
        <fullName evidence="3">Aste57867_23410 protein</fullName>
    </submittedName>
</protein>
<dbReference type="AlphaFoldDB" id="A0A485LNN3"/>
<evidence type="ECO:0000313" key="4">
    <source>
        <dbReference type="Proteomes" id="UP000332933"/>
    </source>
</evidence>
<dbReference type="Proteomes" id="UP000332933">
    <property type="component" value="Unassembled WGS sequence"/>
</dbReference>
<evidence type="ECO:0000313" key="3">
    <source>
        <dbReference type="EMBL" id="VFU00056.1"/>
    </source>
</evidence>
<name>A0A485LNN3_9STRA</name>
<organism evidence="3 4">
    <name type="scientific">Aphanomyces stellatus</name>
    <dbReference type="NCBI Taxonomy" id="120398"/>
    <lineage>
        <taxon>Eukaryota</taxon>
        <taxon>Sar</taxon>
        <taxon>Stramenopiles</taxon>
        <taxon>Oomycota</taxon>
        <taxon>Saprolegniomycetes</taxon>
        <taxon>Saprolegniales</taxon>
        <taxon>Verrucalvaceae</taxon>
        <taxon>Aphanomyces</taxon>
    </lineage>
</organism>
<feature type="region of interest" description="Disordered" evidence="1">
    <location>
        <begin position="1"/>
        <end position="36"/>
    </location>
</feature>
<keyword evidence="4" id="KW-1185">Reference proteome</keyword>
<proteinExistence type="predicted"/>
<dbReference type="OrthoDB" id="61800at2759"/>
<evidence type="ECO:0000313" key="2">
    <source>
        <dbReference type="EMBL" id="KAF0684606.1"/>
    </source>
</evidence>
<sequence length="430" mass="47165">MNTHPRKSAASSLNSPDEERSQSFDDYALNPEPYTSLDQFPESMGVFVPASELADTSPTYRHVASAYSSSFSSSSFVTDGYSGASYSSSPATNSFFGKQPSYSSSPMMMPSFGKAEFQSLGPQFGAFNLDEPTSESSTLFPAPTATADPFLQEFDVPIFKAKELYLRVNPSFVSKATPQECLVFFAKTLNALGFQYTIHQHWMIQVTGLLCVEEVTFSIALKRDLDKDQLVVDFILHQGIERNFLRLFDIVRNRAQSLDLQPSPTSASASSDDWLNVDTMPELFPGSGQLPMDTLLEYCEDYLLLADEAASSTTTPSTACDLSRLEMAACIKNAALSEKNRQLVLHSDALGATFGNALYRMAQDHQTSIVRYAVFILSLFDAPSLLHLASYLQVEGNMLSVLAAMETTDPIPKMQSIAAALRTKLEVASN</sequence>
<dbReference type="EMBL" id="VJMH01007269">
    <property type="protein sequence ID" value="KAF0684606.1"/>
    <property type="molecule type" value="Genomic_DNA"/>
</dbReference>
<reference evidence="3 4" key="1">
    <citation type="submission" date="2019-03" db="EMBL/GenBank/DDBJ databases">
        <authorList>
            <person name="Gaulin E."/>
            <person name="Dumas B."/>
        </authorList>
    </citation>
    <scope>NUCLEOTIDE SEQUENCE [LARGE SCALE GENOMIC DNA]</scope>
    <source>
        <strain evidence="3">CBS 568.67</strain>
    </source>
</reference>
<reference evidence="2" key="2">
    <citation type="submission" date="2019-06" db="EMBL/GenBank/DDBJ databases">
        <title>Genomics analysis of Aphanomyces spp. identifies a new class of oomycete effector associated with host adaptation.</title>
        <authorList>
            <person name="Gaulin E."/>
        </authorList>
    </citation>
    <scope>NUCLEOTIDE SEQUENCE</scope>
    <source>
        <strain evidence="2">CBS 578.67</strain>
    </source>
</reference>